<dbReference type="GO" id="GO:0005771">
    <property type="term" value="C:multivesicular body"/>
    <property type="evidence" value="ECO:0007669"/>
    <property type="project" value="TreeGrafter"/>
</dbReference>
<comment type="caution">
    <text evidence="4">The sequence shown here is derived from an EMBL/GenBank/DDBJ whole genome shotgun (WGS) entry which is preliminary data.</text>
</comment>
<evidence type="ECO:0000256" key="2">
    <source>
        <dbReference type="SAM" id="MobiDB-lite"/>
    </source>
</evidence>
<evidence type="ECO:0000256" key="1">
    <source>
        <dbReference type="ARBA" id="ARBA00006190"/>
    </source>
</evidence>
<accession>A0AAN8FJE3</accession>
<dbReference type="PANTHER" id="PTHR22761">
    <property type="entry name" value="CHARGED MULTIVESICULAR BODY PROTEIN"/>
    <property type="match status" value="1"/>
</dbReference>
<dbReference type="Pfam" id="PF03357">
    <property type="entry name" value="Snf7"/>
    <property type="match status" value="1"/>
</dbReference>
<dbReference type="InterPro" id="IPR057471">
    <property type="entry name" value="CHMP7_WHD"/>
</dbReference>
<proteinExistence type="inferred from homology"/>
<organism evidence="4 5">
    <name type="scientific">Trichostrongylus colubriformis</name>
    <name type="common">Black scour worm</name>
    <dbReference type="NCBI Taxonomy" id="6319"/>
    <lineage>
        <taxon>Eukaryota</taxon>
        <taxon>Metazoa</taxon>
        <taxon>Ecdysozoa</taxon>
        <taxon>Nematoda</taxon>
        <taxon>Chromadorea</taxon>
        <taxon>Rhabditida</taxon>
        <taxon>Rhabditina</taxon>
        <taxon>Rhabditomorpha</taxon>
        <taxon>Strongyloidea</taxon>
        <taxon>Trichostrongylidae</taxon>
        <taxon>Trichostrongylus</taxon>
    </lineage>
</organism>
<dbReference type="PANTHER" id="PTHR22761:SF46">
    <property type="entry name" value="CHARGED MULTIVESICULAR BODY PROTEIN 7"/>
    <property type="match status" value="1"/>
</dbReference>
<keyword evidence="5" id="KW-1185">Reference proteome</keyword>
<name>A0AAN8FJE3_TRICO</name>
<dbReference type="Pfam" id="PF25880">
    <property type="entry name" value="WHD_CHMP7_1st"/>
    <property type="match status" value="1"/>
</dbReference>
<evidence type="ECO:0000313" key="5">
    <source>
        <dbReference type="Proteomes" id="UP001331761"/>
    </source>
</evidence>
<dbReference type="GO" id="GO:0009898">
    <property type="term" value="C:cytoplasmic side of plasma membrane"/>
    <property type="evidence" value="ECO:0007669"/>
    <property type="project" value="TreeGrafter"/>
</dbReference>
<dbReference type="Proteomes" id="UP001331761">
    <property type="component" value="Unassembled WGS sequence"/>
</dbReference>
<dbReference type="AlphaFoldDB" id="A0AAN8FJE3"/>
<dbReference type="InterPro" id="IPR005024">
    <property type="entry name" value="Snf7_fam"/>
</dbReference>
<evidence type="ECO:0000313" key="4">
    <source>
        <dbReference type="EMBL" id="KAK5981111.1"/>
    </source>
</evidence>
<dbReference type="GO" id="GO:0006900">
    <property type="term" value="P:vesicle budding from membrane"/>
    <property type="evidence" value="ECO:0007669"/>
    <property type="project" value="TreeGrafter"/>
</dbReference>
<protein>
    <submittedName>
        <fullName evidence="4">Charged multivesicular body protein 7</fullName>
    </submittedName>
</protein>
<evidence type="ECO:0000259" key="3">
    <source>
        <dbReference type="Pfam" id="PF25239"/>
    </source>
</evidence>
<dbReference type="Gene3D" id="6.10.140.1230">
    <property type="match status" value="1"/>
</dbReference>
<feature type="region of interest" description="Disordered" evidence="2">
    <location>
        <begin position="375"/>
        <end position="413"/>
    </location>
</feature>
<gene>
    <name evidence="4" type="ORF">GCK32_008399</name>
</gene>
<comment type="similarity">
    <text evidence="1">Belongs to the SNF7 family.</text>
</comment>
<dbReference type="GO" id="GO:0032511">
    <property type="term" value="P:late endosome to vacuole transport via multivesicular body sorting pathway"/>
    <property type="evidence" value="ECO:0007669"/>
    <property type="project" value="TreeGrafter"/>
</dbReference>
<dbReference type="EMBL" id="WIXE01006646">
    <property type="protein sequence ID" value="KAK5981111.1"/>
    <property type="molecule type" value="Genomic_DNA"/>
</dbReference>
<sequence>MEGRSKQYLPSFWHDDLAMQGYMSVIKARAINPIDHDRKIKFWTDLISSSCEAEGNAIISVDLLKKRFRRGDQVPSSLNVVVEHLDKYGVLMPLSKWQEQHSSWVGWGFSQLTKTSGWLFGNAKSTNSERFIHLPTIKVQADKVMKLYDNEFQSEIDGTGSIVAYSTFYDRAADIVRTKENFDIVLAYLSDRGDVTVGQGRDGEQILKFRDTMSEEPVRFTETDASVHDIRKAMSKIEKDIGVLERKVDKLDGDCRAALRSGDKMRAANLLRQKKRFQKDIADKDVQYQRLLTMLQQLSATKHNKEIIDAYKAGTAAFKANLARHGMTADKIDETMDEVASAIDDYREIEDAIGQAIAPKLHDDDDLEKELDELIAKQKPVPSSPSPAKEVPKLPEVPSNTLGYRELEEDEDPMNLEKRLARLRSAV</sequence>
<reference evidence="4 5" key="1">
    <citation type="submission" date="2019-10" db="EMBL/GenBank/DDBJ databases">
        <title>Assembly and Annotation for the nematode Trichostrongylus colubriformis.</title>
        <authorList>
            <person name="Martin J."/>
        </authorList>
    </citation>
    <scope>NUCLEOTIDE SEQUENCE [LARGE SCALE GENOMIC DNA]</scope>
    <source>
        <strain evidence="4">G859</strain>
        <tissue evidence="4">Whole worm</tissue>
    </source>
</reference>
<dbReference type="GO" id="GO:0000815">
    <property type="term" value="C:ESCRT III complex"/>
    <property type="evidence" value="ECO:0007669"/>
    <property type="project" value="TreeGrafter"/>
</dbReference>
<dbReference type="Pfam" id="PF25239">
    <property type="entry name" value="WHD_CHMP7"/>
    <property type="match status" value="1"/>
</dbReference>
<feature type="domain" description="CHMP7 winged helix" evidence="3">
    <location>
        <begin position="137"/>
        <end position="210"/>
    </location>
</feature>